<dbReference type="CDD" id="cd01106">
    <property type="entry name" value="HTH_TipAL-Mta"/>
    <property type="match status" value="1"/>
</dbReference>
<proteinExistence type="predicted"/>
<protein>
    <submittedName>
        <fullName evidence="3">Transcriptional regulator, MerR family protein</fullName>
    </submittedName>
</protein>
<dbReference type="Gene3D" id="1.10.1660.10">
    <property type="match status" value="1"/>
</dbReference>
<dbReference type="AlphaFoldDB" id="E7RCQ8"/>
<dbReference type="GO" id="GO:0003700">
    <property type="term" value="F:DNA-binding transcription factor activity"/>
    <property type="evidence" value="ECO:0007669"/>
    <property type="project" value="InterPro"/>
</dbReference>
<dbReference type="Proteomes" id="UP000003052">
    <property type="component" value="Unassembled WGS sequence"/>
</dbReference>
<organism evidence="3 4">
    <name type="scientific">Planococcus donghaensis MPA1U2</name>
    <dbReference type="NCBI Taxonomy" id="933115"/>
    <lineage>
        <taxon>Bacteria</taxon>
        <taxon>Bacillati</taxon>
        <taxon>Bacillota</taxon>
        <taxon>Bacilli</taxon>
        <taxon>Bacillales</taxon>
        <taxon>Caryophanaceae</taxon>
        <taxon>Planococcus</taxon>
    </lineage>
</organism>
<dbReference type="SMART" id="SM00422">
    <property type="entry name" value="HTH_MERR"/>
    <property type="match status" value="1"/>
</dbReference>
<name>E7RCQ8_9BACL</name>
<dbReference type="InterPro" id="IPR047057">
    <property type="entry name" value="MerR_fam"/>
</dbReference>
<dbReference type="Pfam" id="PF13411">
    <property type="entry name" value="MerR_1"/>
    <property type="match status" value="1"/>
</dbReference>
<evidence type="ECO:0000313" key="3">
    <source>
        <dbReference type="EMBL" id="EGA91423.1"/>
    </source>
</evidence>
<dbReference type="OrthoDB" id="1894615at2"/>
<dbReference type="SUPFAM" id="SSF46955">
    <property type="entry name" value="Putative DNA-binding domain"/>
    <property type="match status" value="1"/>
</dbReference>
<feature type="domain" description="HTH merR-type" evidence="2">
    <location>
        <begin position="1"/>
        <end position="70"/>
    </location>
</feature>
<evidence type="ECO:0000313" key="4">
    <source>
        <dbReference type="Proteomes" id="UP000003052"/>
    </source>
</evidence>
<comment type="caution">
    <text evidence="3">The sequence shown here is derived from an EMBL/GenBank/DDBJ whole genome shotgun (WGS) entry which is preliminary data.</text>
</comment>
<reference evidence="3 4" key="1">
    <citation type="journal article" date="2011" name="J. Bacteriol.">
        <title>The Draft Genome of Planococcus donghaensis MPA1U2 Reveals Nonsporulation Pathways Controlled by a Conserved Spo0A Regulon.</title>
        <authorList>
            <person name="Pearson M.D."/>
            <person name="Noller H.F."/>
        </authorList>
    </citation>
    <scope>NUCLEOTIDE SEQUENCE [LARGE SCALE GENOMIC DNA]</scope>
    <source>
        <strain evidence="3 4">MPA1U2</strain>
    </source>
</reference>
<dbReference type="eggNOG" id="COG0789">
    <property type="taxonomic scope" value="Bacteria"/>
</dbReference>
<dbReference type="InterPro" id="IPR000551">
    <property type="entry name" value="MerR-type_HTH_dom"/>
</dbReference>
<dbReference type="PROSITE" id="PS50937">
    <property type="entry name" value="HTH_MERR_2"/>
    <property type="match status" value="1"/>
</dbReference>
<sequence>MYSIGKLAKLSHASVRALRYYDEISLLPPTTKNAARHRYYTDKDISKLHHILLLKDLGFSLETIQELLSTREFDLQSVLGMRKKMIQTEQQQLSKMEASINTLLVLLETNELTNWENVFETFTTFPTDKSPLQELWTAYFSEDEQRILNKFATSEENRQAENEWTELIEDVRSNLYQDPKSPVGQKLAKRWMDKVEKAYDENLDLAQKVWDLNKKREPHLRFFQFEQEIINFIDQATRYYYESGASKR</sequence>
<dbReference type="PANTHER" id="PTHR30204:SF90">
    <property type="entry name" value="HTH-TYPE TRANSCRIPTIONAL ACTIVATOR MTA"/>
    <property type="match status" value="1"/>
</dbReference>
<dbReference type="RefSeq" id="WP_008428060.1">
    <property type="nucleotide sequence ID" value="NZ_AEPB01000001.1"/>
</dbReference>
<dbReference type="InterPro" id="IPR009061">
    <property type="entry name" value="DNA-bd_dom_put_sf"/>
</dbReference>
<keyword evidence="1" id="KW-0238">DNA-binding</keyword>
<gene>
    <name evidence="3" type="ORF">GPDM_01110</name>
</gene>
<accession>E7RCQ8</accession>
<dbReference type="EMBL" id="AEPB01000001">
    <property type="protein sequence ID" value="EGA91423.1"/>
    <property type="molecule type" value="Genomic_DNA"/>
</dbReference>
<dbReference type="GO" id="GO:0003677">
    <property type="term" value="F:DNA binding"/>
    <property type="evidence" value="ECO:0007669"/>
    <property type="project" value="UniProtKB-KW"/>
</dbReference>
<dbReference type="PANTHER" id="PTHR30204">
    <property type="entry name" value="REDOX-CYCLING DRUG-SENSING TRANSCRIPTIONAL ACTIVATOR SOXR"/>
    <property type="match status" value="1"/>
</dbReference>
<evidence type="ECO:0000259" key="2">
    <source>
        <dbReference type="PROSITE" id="PS50937"/>
    </source>
</evidence>
<evidence type="ECO:0000256" key="1">
    <source>
        <dbReference type="ARBA" id="ARBA00023125"/>
    </source>
</evidence>